<evidence type="ECO:0000313" key="1">
    <source>
        <dbReference type="EMBL" id="KAJ8680656.1"/>
    </source>
</evidence>
<name>A0ACC2PCC9_9HYME</name>
<proteinExistence type="predicted"/>
<reference evidence="1" key="1">
    <citation type="submission" date="2023-04" db="EMBL/GenBank/DDBJ databases">
        <title>A chromosome-level genome assembly of the parasitoid wasp Eretmocerus hayati.</title>
        <authorList>
            <person name="Zhong Y."/>
            <person name="Liu S."/>
            <person name="Liu Y."/>
        </authorList>
    </citation>
    <scope>NUCLEOTIDE SEQUENCE</scope>
    <source>
        <strain evidence="1">ZJU_SS_LIU_2023</strain>
    </source>
</reference>
<gene>
    <name evidence="1" type="ORF">QAD02_016443</name>
</gene>
<accession>A0ACC2PCC9</accession>
<dbReference type="Proteomes" id="UP001239111">
    <property type="component" value="Chromosome 2"/>
</dbReference>
<comment type="caution">
    <text evidence="1">The sequence shown here is derived from an EMBL/GenBank/DDBJ whole genome shotgun (WGS) entry which is preliminary data.</text>
</comment>
<organism evidence="1 2">
    <name type="scientific">Eretmocerus hayati</name>
    <dbReference type="NCBI Taxonomy" id="131215"/>
    <lineage>
        <taxon>Eukaryota</taxon>
        <taxon>Metazoa</taxon>
        <taxon>Ecdysozoa</taxon>
        <taxon>Arthropoda</taxon>
        <taxon>Hexapoda</taxon>
        <taxon>Insecta</taxon>
        <taxon>Pterygota</taxon>
        <taxon>Neoptera</taxon>
        <taxon>Endopterygota</taxon>
        <taxon>Hymenoptera</taxon>
        <taxon>Apocrita</taxon>
        <taxon>Proctotrupomorpha</taxon>
        <taxon>Chalcidoidea</taxon>
        <taxon>Aphelinidae</taxon>
        <taxon>Aphelininae</taxon>
        <taxon>Eretmocerus</taxon>
    </lineage>
</organism>
<sequence>MDNITNIPGPKEKTSVRKYLAFPSTSGTKKKTRKRRSQPNHPVVSSVEWRSHKQEQIDIQNQKDAETLLRKEIKVEREESSKIKKITDLRIEKQNKVEKNMIKLEKEREKLRLQQEKMQILERETAETQAELIREKEQNEIEKQIIELKEKQAKLGQ</sequence>
<evidence type="ECO:0000313" key="2">
    <source>
        <dbReference type="Proteomes" id="UP001239111"/>
    </source>
</evidence>
<dbReference type="EMBL" id="CM056742">
    <property type="protein sequence ID" value="KAJ8680656.1"/>
    <property type="molecule type" value="Genomic_DNA"/>
</dbReference>
<protein>
    <submittedName>
        <fullName evidence="1">Uncharacterized protein</fullName>
    </submittedName>
</protein>
<keyword evidence="2" id="KW-1185">Reference proteome</keyword>